<organism evidence="4 5">
    <name type="scientific">Agrococcus jenensis</name>
    <dbReference type="NCBI Taxonomy" id="46353"/>
    <lineage>
        <taxon>Bacteria</taxon>
        <taxon>Bacillati</taxon>
        <taxon>Actinomycetota</taxon>
        <taxon>Actinomycetes</taxon>
        <taxon>Micrococcales</taxon>
        <taxon>Microbacteriaceae</taxon>
        <taxon>Agrococcus</taxon>
    </lineage>
</organism>
<feature type="compositionally biased region" description="Basic and acidic residues" evidence="1">
    <location>
        <begin position="131"/>
        <end position="147"/>
    </location>
</feature>
<feature type="compositionally biased region" description="Gly residues" evidence="1">
    <location>
        <begin position="120"/>
        <end position="129"/>
    </location>
</feature>
<dbReference type="InterPro" id="IPR014747">
    <property type="entry name" value="Bac_photo_RC_H_C"/>
</dbReference>
<dbReference type="InterPro" id="IPR019060">
    <property type="entry name" value="DUF2382"/>
</dbReference>
<dbReference type="SUPFAM" id="SSF50346">
    <property type="entry name" value="PRC-barrel domain"/>
    <property type="match status" value="1"/>
</dbReference>
<comment type="caution">
    <text evidence="4">The sequence shown here is derived from an EMBL/GenBank/DDBJ whole genome shotgun (WGS) entry which is preliminary data.</text>
</comment>
<accession>A0A3N2AR15</accession>
<dbReference type="NCBIfam" id="TIGR02271">
    <property type="entry name" value="YsnF/AvaK domain"/>
    <property type="match status" value="1"/>
</dbReference>
<dbReference type="EMBL" id="RKHJ01000001">
    <property type="protein sequence ID" value="ROR65481.1"/>
    <property type="molecule type" value="Genomic_DNA"/>
</dbReference>
<dbReference type="InterPro" id="IPR052967">
    <property type="entry name" value="Stress_Response_Assoc"/>
</dbReference>
<gene>
    <name evidence="4" type="ORF">EDD26_0847</name>
</gene>
<dbReference type="PANTHER" id="PTHR38463">
    <property type="entry name" value="STRESS RESPONSE PROTEIN YSNF"/>
    <property type="match status" value="1"/>
</dbReference>
<evidence type="ECO:0000256" key="1">
    <source>
        <dbReference type="SAM" id="MobiDB-lite"/>
    </source>
</evidence>
<protein>
    <submittedName>
        <fullName evidence="4">Uncharacterized protein (TIGR02271 family)</fullName>
    </submittedName>
</protein>
<evidence type="ECO:0000313" key="4">
    <source>
        <dbReference type="EMBL" id="ROR65481.1"/>
    </source>
</evidence>
<evidence type="ECO:0000259" key="3">
    <source>
        <dbReference type="Pfam" id="PF09557"/>
    </source>
</evidence>
<reference evidence="4 5" key="1">
    <citation type="submission" date="2018-11" db="EMBL/GenBank/DDBJ databases">
        <title>Sequencing the genomes of 1000 actinobacteria strains.</title>
        <authorList>
            <person name="Klenk H.-P."/>
        </authorList>
    </citation>
    <scope>NUCLEOTIDE SEQUENCE [LARGE SCALE GENOMIC DNA]</scope>
    <source>
        <strain evidence="4 5">DSM 9580</strain>
    </source>
</reference>
<dbReference type="RefSeq" id="WP_123696567.1">
    <property type="nucleotide sequence ID" value="NZ_RKHJ01000001.1"/>
</dbReference>
<feature type="region of interest" description="Disordered" evidence="1">
    <location>
        <begin position="108"/>
        <end position="147"/>
    </location>
</feature>
<dbReference type="InterPro" id="IPR011033">
    <property type="entry name" value="PRC_barrel-like_sf"/>
</dbReference>
<feature type="region of interest" description="Disordered" evidence="1">
    <location>
        <begin position="244"/>
        <end position="284"/>
    </location>
</feature>
<dbReference type="AlphaFoldDB" id="A0A3N2AR15"/>
<keyword evidence="5" id="KW-1185">Reference proteome</keyword>
<feature type="domain" description="PRC-barrel" evidence="2">
    <location>
        <begin position="5"/>
        <end position="75"/>
    </location>
</feature>
<dbReference type="GO" id="GO:0030077">
    <property type="term" value="C:plasma membrane light-harvesting complex"/>
    <property type="evidence" value="ECO:0007669"/>
    <property type="project" value="InterPro"/>
</dbReference>
<name>A0A3N2AR15_9MICO</name>
<dbReference type="Pfam" id="PF05239">
    <property type="entry name" value="PRC"/>
    <property type="match status" value="1"/>
</dbReference>
<dbReference type="InterPro" id="IPR027275">
    <property type="entry name" value="PRC-brl_dom"/>
</dbReference>
<evidence type="ECO:0000259" key="2">
    <source>
        <dbReference type="Pfam" id="PF05239"/>
    </source>
</evidence>
<proteinExistence type="predicted"/>
<feature type="domain" description="DUF2382" evidence="3">
    <location>
        <begin position="156"/>
        <end position="262"/>
    </location>
</feature>
<evidence type="ECO:0000313" key="5">
    <source>
        <dbReference type="Proteomes" id="UP000275456"/>
    </source>
</evidence>
<dbReference type="Pfam" id="PF09557">
    <property type="entry name" value="DUF2382"/>
    <property type="match status" value="1"/>
</dbReference>
<dbReference type="GO" id="GO:0019684">
    <property type="term" value="P:photosynthesis, light reaction"/>
    <property type="evidence" value="ECO:0007669"/>
    <property type="project" value="InterPro"/>
</dbReference>
<dbReference type="Gene3D" id="3.90.50.10">
    <property type="entry name" value="Photosynthetic Reaction Center, subunit H, domain 2"/>
    <property type="match status" value="1"/>
</dbReference>
<sequence>MTDHTFSIDELYRGTVYDSDGDKIGAVKQVYTDDTTGEPQFVTVNTGLFGSRESFVPVSGATRQGDDIHVPYTKAFVKDAPGIEADGHMEESEQDELFRYYDYSGGGRDTTTYDRDTTAGVGGVGGLGDGSLDRDRDRDLDLDRDRTSDLGDESIVRREEQLNVGTERVETGRLRIRKHVVTEQQTVTVPVEREEFEVVREPITGTSTGGTLGDDEIAVTTHAERPVVDKDVVDAERIGVEKRTVTDQERVSAEVSKEQVDIDRDGDVDRDRDRGIDGDGGLRR</sequence>
<dbReference type="PANTHER" id="PTHR38463:SF1">
    <property type="entry name" value="STRESS RESPONSE PROTEIN YSNF"/>
    <property type="match status" value="1"/>
</dbReference>
<dbReference type="Proteomes" id="UP000275456">
    <property type="component" value="Unassembled WGS sequence"/>
</dbReference>
<dbReference type="OrthoDB" id="3712018at2"/>